<evidence type="ECO:0000313" key="3">
    <source>
        <dbReference type="Proteomes" id="UP000051324"/>
    </source>
</evidence>
<name>A0A0R1TSV1_9LACO</name>
<dbReference type="PATRIC" id="fig|1423724.4.peg.1309"/>
<dbReference type="STRING" id="1423724.FC32_GL001253"/>
<evidence type="ECO:0000313" key="2">
    <source>
        <dbReference type="EMBL" id="KRL83982.1"/>
    </source>
</evidence>
<keyword evidence="3" id="KW-1185">Reference proteome</keyword>
<accession>A0A0R1TSV1</accession>
<dbReference type="InterPro" id="IPR008160">
    <property type="entry name" value="Collagen"/>
</dbReference>
<gene>
    <name evidence="2" type="ORF">FC32_GL001253</name>
</gene>
<protein>
    <recommendedName>
        <fullName evidence="4">Collagen-like protein</fullName>
    </recommendedName>
</protein>
<dbReference type="RefSeq" id="WP_025087895.1">
    <property type="nucleotide sequence ID" value="NZ_AZFT01000053.1"/>
</dbReference>
<feature type="region of interest" description="Disordered" evidence="1">
    <location>
        <begin position="130"/>
        <end position="178"/>
    </location>
</feature>
<dbReference type="Pfam" id="PF01391">
    <property type="entry name" value="Collagen"/>
    <property type="match status" value="1"/>
</dbReference>
<dbReference type="Proteomes" id="UP000051324">
    <property type="component" value="Unassembled WGS sequence"/>
</dbReference>
<dbReference type="OrthoDB" id="2326005at2"/>
<evidence type="ECO:0008006" key="4">
    <source>
        <dbReference type="Google" id="ProtNLM"/>
    </source>
</evidence>
<evidence type="ECO:0000256" key="1">
    <source>
        <dbReference type="SAM" id="MobiDB-lite"/>
    </source>
</evidence>
<organism evidence="2 3">
    <name type="scientific">Ligilactobacillus apodemi DSM 16634 = JCM 16172</name>
    <dbReference type="NCBI Taxonomy" id="1423724"/>
    <lineage>
        <taxon>Bacteria</taxon>
        <taxon>Bacillati</taxon>
        <taxon>Bacillota</taxon>
        <taxon>Bacilli</taxon>
        <taxon>Lactobacillales</taxon>
        <taxon>Lactobacillaceae</taxon>
        <taxon>Ligilactobacillus</taxon>
    </lineage>
</organism>
<comment type="caution">
    <text evidence="2">The sequence shown here is derived from an EMBL/GenBank/DDBJ whole genome shotgun (WGS) entry which is preliminary data.</text>
</comment>
<dbReference type="AlphaFoldDB" id="A0A0R1TSV1"/>
<proteinExistence type="predicted"/>
<feature type="compositionally biased region" description="Basic and acidic residues" evidence="1">
    <location>
        <begin position="139"/>
        <end position="154"/>
    </location>
</feature>
<sequence>MRRVSINDQIQKARDTSRIYELSLFDDKTAVKLTDEDDVIVKIGNRIGYLADIECDVKNGSVLLDSTKLAEFPADKYRLEIWIEKEDRKYIYPDKDQILLTLTDNLMDVKGDLVNTITIEQIRKELAESGGTSIPVAGKDGKDGAQGPKGDKGDPGPAGERGPAGNDGQNGHDGKDGKSAYQIWLDLGNTGSEHDFIDSLKPKPDEDNKGEVRHAPTAWTLDRSITPWTIRFDNGCGLQFPEYATTATVYGYGFAGNLNATDFVTWPLIPNVISASRGTLTLEKFKSKSGMFDYWSPRTKVLNPLQDASKYDWTNAFGDAGTNSGSYGRKPVYARVMYELGIWSDDDVLSIGAVRKEG</sequence>
<reference evidence="2 3" key="1">
    <citation type="journal article" date="2015" name="Genome Announc.">
        <title>Expanding the biotechnology potential of lactobacilli through comparative genomics of 213 strains and associated genera.</title>
        <authorList>
            <person name="Sun Z."/>
            <person name="Harris H.M."/>
            <person name="McCann A."/>
            <person name="Guo C."/>
            <person name="Argimon S."/>
            <person name="Zhang W."/>
            <person name="Yang X."/>
            <person name="Jeffery I.B."/>
            <person name="Cooney J.C."/>
            <person name="Kagawa T.F."/>
            <person name="Liu W."/>
            <person name="Song Y."/>
            <person name="Salvetti E."/>
            <person name="Wrobel A."/>
            <person name="Rasinkangas P."/>
            <person name="Parkhill J."/>
            <person name="Rea M.C."/>
            <person name="O'Sullivan O."/>
            <person name="Ritari J."/>
            <person name="Douillard F.P."/>
            <person name="Paul Ross R."/>
            <person name="Yang R."/>
            <person name="Briner A.E."/>
            <person name="Felis G.E."/>
            <person name="de Vos W.M."/>
            <person name="Barrangou R."/>
            <person name="Klaenhammer T.R."/>
            <person name="Caufield P.W."/>
            <person name="Cui Y."/>
            <person name="Zhang H."/>
            <person name="O'Toole P.W."/>
        </authorList>
    </citation>
    <scope>NUCLEOTIDE SEQUENCE [LARGE SCALE GENOMIC DNA]</scope>
    <source>
        <strain evidence="2 3">DSM 16634</strain>
    </source>
</reference>
<dbReference type="EMBL" id="AZFT01000053">
    <property type="protein sequence ID" value="KRL83982.1"/>
    <property type="molecule type" value="Genomic_DNA"/>
</dbReference>